<dbReference type="RefSeq" id="XP_052943463.1">
    <property type="nucleotide sequence ID" value="XM_053090050.1"/>
</dbReference>
<evidence type="ECO:0000313" key="2">
    <source>
        <dbReference type="Proteomes" id="UP001164286"/>
    </source>
</evidence>
<name>A0AA38H6B9_9TREE</name>
<comment type="caution">
    <text evidence="1">The sequence shown here is derived from an EMBL/GenBank/DDBJ whole genome shotgun (WGS) entry which is preliminary data.</text>
</comment>
<gene>
    <name evidence="1" type="ORF">MKK02DRAFT_38344</name>
</gene>
<accession>A0AA38H6B9</accession>
<evidence type="ECO:0000313" key="1">
    <source>
        <dbReference type="EMBL" id="KAI9633686.1"/>
    </source>
</evidence>
<dbReference type="GeneID" id="77729255"/>
<protein>
    <submittedName>
        <fullName evidence="1">Uncharacterized protein</fullName>
    </submittedName>
</protein>
<sequence>MPASSDGVLSGKGHRASFRTNLRPDKHYFTTFPAFGLTNQFICIYTSIYMALLSDRIPILQPFIPHYSHLGGHGTFLPIGEVYDLNRLRAVLDLPIVEMWELKASTILNTTDPAIEETPVIDEIGCWSMWMTSYGGKYGISDTYRFQPEWTPIPQEHVRAGGLQPNLRDTTSLLRIRPPGQDFTLPPGSQTVLTRLNVTQPEMVPDNHVACLDVTMFMMVEPERWDVTGEWVAGDGAWQAVGRHMRFQPFWLNLAEVYLRRTFGVAEGDAIPPYIGVHIRRTDFSDTLKAVSLRHYAHAASIVQNNIRTYLGVDVKRILVLTDETDPEWLKQIDSFEGWSYVNHEAAKTKELGLWYPTLLDTVMMSGGIGLVGLYKSTMAIMASHRVTEWNAGVAKLLQHDYGLQVPDGWEWANSRG</sequence>
<dbReference type="Gene3D" id="3.40.50.11350">
    <property type="match status" value="1"/>
</dbReference>
<dbReference type="CDD" id="cd11296">
    <property type="entry name" value="O-FucT_like"/>
    <property type="match status" value="1"/>
</dbReference>
<proteinExistence type="predicted"/>
<dbReference type="EMBL" id="JAKWFO010000008">
    <property type="protein sequence ID" value="KAI9633686.1"/>
    <property type="molecule type" value="Genomic_DNA"/>
</dbReference>
<reference evidence="1" key="1">
    <citation type="journal article" date="2022" name="G3 (Bethesda)">
        <title>High quality genome of the basidiomycete yeast Dioszegia hungarica PDD-24b-2 isolated from cloud water.</title>
        <authorList>
            <person name="Jarrige D."/>
            <person name="Haridas S."/>
            <person name="Bleykasten-Grosshans C."/>
            <person name="Joly M."/>
            <person name="Nadalig T."/>
            <person name="Sancelme M."/>
            <person name="Vuilleumier S."/>
            <person name="Grigoriev I.V."/>
            <person name="Amato P."/>
            <person name="Bringel F."/>
        </authorList>
    </citation>
    <scope>NUCLEOTIDE SEQUENCE</scope>
    <source>
        <strain evidence="1">PDD-24b-2</strain>
    </source>
</reference>
<keyword evidence="2" id="KW-1185">Reference proteome</keyword>
<dbReference type="Proteomes" id="UP001164286">
    <property type="component" value="Unassembled WGS sequence"/>
</dbReference>
<dbReference type="AlphaFoldDB" id="A0AA38H6B9"/>
<organism evidence="1 2">
    <name type="scientific">Dioszegia hungarica</name>
    <dbReference type="NCBI Taxonomy" id="4972"/>
    <lineage>
        <taxon>Eukaryota</taxon>
        <taxon>Fungi</taxon>
        <taxon>Dikarya</taxon>
        <taxon>Basidiomycota</taxon>
        <taxon>Agaricomycotina</taxon>
        <taxon>Tremellomycetes</taxon>
        <taxon>Tremellales</taxon>
        <taxon>Bulleribasidiaceae</taxon>
        <taxon>Dioszegia</taxon>
    </lineage>
</organism>